<gene>
    <name evidence="5" type="ORF">E4U02_14375</name>
</gene>
<dbReference type="GO" id="GO:0003700">
    <property type="term" value="F:DNA-binding transcription factor activity"/>
    <property type="evidence" value="ECO:0007669"/>
    <property type="project" value="TreeGrafter"/>
</dbReference>
<reference evidence="5 6" key="1">
    <citation type="submission" date="2019-03" db="EMBL/GenBank/DDBJ databases">
        <title>Diversity of the mouse oral microbiome.</title>
        <authorList>
            <person name="Joseph S."/>
            <person name="Aduse-Opoku J."/>
            <person name="Curtis M."/>
            <person name="Wade W."/>
            <person name="Hashim A."/>
        </authorList>
    </citation>
    <scope>NUCLEOTIDE SEQUENCE [LARGE SCALE GENOMIC DNA]</scope>
    <source>
        <strain evidence="5 6">P1012</strain>
    </source>
</reference>
<evidence type="ECO:0000256" key="2">
    <source>
        <dbReference type="ARBA" id="ARBA00023125"/>
    </source>
</evidence>
<dbReference type="PANTHER" id="PTHR30146:SF153">
    <property type="entry name" value="LACTOSE OPERON REPRESSOR"/>
    <property type="match status" value="1"/>
</dbReference>
<keyword evidence="1" id="KW-0805">Transcription regulation</keyword>
<dbReference type="InterPro" id="IPR000843">
    <property type="entry name" value="HTH_LacI"/>
</dbReference>
<dbReference type="Proteomes" id="UP000298358">
    <property type="component" value="Unassembled WGS sequence"/>
</dbReference>
<keyword evidence="6" id="KW-1185">Reference proteome</keyword>
<feature type="domain" description="HTH lacI-type" evidence="4">
    <location>
        <begin position="9"/>
        <end position="63"/>
    </location>
</feature>
<dbReference type="AlphaFoldDB" id="A0A4Y9FN57"/>
<dbReference type="PROSITE" id="PS50932">
    <property type="entry name" value="HTH_LACI_2"/>
    <property type="match status" value="1"/>
</dbReference>
<dbReference type="SUPFAM" id="SSF47413">
    <property type="entry name" value="lambda repressor-like DNA-binding domains"/>
    <property type="match status" value="1"/>
</dbReference>
<evidence type="ECO:0000256" key="1">
    <source>
        <dbReference type="ARBA" id="ARBA00023015"/>
    </source>
</evidence>
<evidence type="ECO:0000313" key="5">
    <source>
        <dbReference type="EMBL" id="TFU30665.1"/>
    </source>
</evidence>
<dbReference type="Pfam" id="PF00356">
    <property type="entry name" value="LacI"/>
    <property type="match status" value="1"/>
</dbReference>
<comment type="caution">
    <text evidence="5">The sequence shown here is derived from an EMBL/GenBank/DDBJ whole genome shotgun (WGS) entry which is preliminary data.</text>
</comment>
<dbReference type="SMART" id="SM00354">
    <property type="entry name" value="HTH_LACI"/>
    <property type="match status" value="1"/>
</dbReference>
<sequence length="343" mass="37181">MSSPRLRSPSIGDVARLAGVSAQTVSRVSNGADRVSEATRERVLQAMRQLGYSPNHAARALRNGAFRTIGLLAHRFERTGEALTMKGVIDAARAEEYGVTVVDVTASEDDRGWERAAARLTSQAIDGLIVIRAEHETPELLALPPALPVVVSDSRLIGHYSSVVADQVQGTTDAVRHLIDLGHRRIDHIGGPADSEPADVRLASWRRVLQDAGLPEGRLWRGDWSARSGYELGQLIAEDPDATAVFCANDETAIGLIRALLERGVRVPQDVSVVGFDGISLAEFTYPPLTTVKQDFHMVGNELVRMVLERMRSTGPVARERVLVPTELIVRGTTAPVRSVAGR</sequence>
<proteinExistence type="predicted"/>
<dbReference type="InterPro" id="IPR010982">
    <property type="entry name" value="Lambda_DNA-bd_dom_sf"/>
</dbReference>
<dbReference type="GO" id="GO:0000976">
    <property type="term" value="F:transcription cis-regulatory region binding"/>
    <property type="evidence" value="ECO:0007669"/>
    <property type="project" value="TreeGrafter"/>
</dbReference>
<dbReference type="InterPro" id="IPR028082">
    <property type="entry name" value="Peripla_BP_I"/>
</dbReference>
<accession>A0A4Y9FN57</accession>
<dbReference type="CDD" id="cd01574">
    <property type="entry name" value="PBP1_LacI"/>
    <property type="match status" value="1"/>
</dbReference>
<evidence type="ECO:0000256" key="3">
    <source>
        <dbReference type="ARBA" id="ARBA00023163"/>
    </source>
</evidence>
<dbReference type="PANTHER" id="PTHR30146">
    <property type="entry name" value="LACI-RELATED TRANSCRIPTIONAL REPRESSOR"/>
    <property type="match status" value="1"/>
</dbReference>
<dbReference type="Pfam" id="PF13377">
    <property type="entry name" value="Peripla_BP_3"/>
    <property type="match status" value="1"/>
</dbReference>
<dbReference type="Gene3D" id="3.40.50.2300">
    <property type="match status" value="2"/>
</dbReference>
<keyword evidence="2" id="KW-0238">DNA-binding</keyword>
<evidence type="ECO:0000313" key="6">
    <source>
        <dbReference type="Proteomes" id="UP000298358"/>
    </source>
</evidence>
<dbReference type="InterPro" id="IPR046335">
    <property type="entry name" value="LacI/GalR-like_sensor"/>
</dbReference>
<dbReference type="SUPFAM" id="SSF53822">
    <property type="entry name" value="Periplasmic binding protein-like I"/>
    <property type="match status" value="1"/>
</dbReference>
<dbReference type="Gene3D" id="1.10.260.40">
    <property type="entry name" value="lambda repressor-like DNA-binding domains"/>
    <property type="match status" value="1"/>
</dbReference>
<name>A0A4Y9FN57_9MICO</name>
<dbReference type="OrthoDB" id="9785139at2"/>
<organism evidence="5 6">
    <name type="scientific">Microbacterium paludicola</name>
    <dbReference type="NCBI Taxonomy" id="300019"/>
    <lineage>
        <taxon>Bacteria</taxon>
        <taxon>Bacillati</taxon>
        <taxon>Actinomycetota</taxon>
        <taxon>Actinomycetes</taxon>
        <taxon>Micrococcales</taxon>
        <taxon>Microbacteriaceae</taxon>
        <taxon>Microbacterium</taxon>
    </lineage>
</organism>
<dbReference type="RefSeq" id="WP_135115505.1">
    <property type="nucleotide sequence ID" value="NZ_JADGLL010000055.1"/>
</dbReference>
<dbReference type="EMBL" id="SPQB01000055">
    <property type="protein sequence ID" value="TFU30665.1"/>
    <property type="molecule type" value="Genomic_DNA"/>
</dbReference>
<evidence type="ECO:0000259" key="4">
    <source>
        <dbReference type="PROSITE" id="PS50932"/>
    </source>
</evidence>
<keyword evidence="3" id="KW-0804">Transcription</keyword>
<protein>
    <submittedName>
        <fullName evidence="5">LacI family transcriptional regulator</fullName>
    </submittedName>
</protein>
<dbReference type="CDD" id="cd01392">
    <property type="entry name" value="HTH_LacI"/>
    <property type="match status" value="1"/>
</dbReference>